<protein>
    <recommendedName>
        <fullName evidence="1">DUF8091 domain-containing protein</fullName>
    </recommendedName>
</protein>
<accession>A0A3D3RFS7</accession>
<name>A0A3D3RFS7_9PLAN</name>
<reference evidence="2 3" key="1">
    <citation type="journal article" date="2018" name="Nat. Biotechnol.">
        <title>A standardized bacterial taxonomy based on genome phylogeny substantially revises the tree of life.</title>
        <authorList>
            <person name="Parks D.H."/>
            <person name="Chuvochina M."/>
            <person name="Waite D.W."/>
            <person name="Rinke C."/>
            <person name="Skarshewski A."/>
            <person name="Chaumeil P.A."/>
            <person name="Hugenholtz P."/>
        </authorList>
    </citation>
    <scope>NUCLEOTIDE SEQUENCE [LARGE SCALE GENOMIC DNA]</scope>
    <source>
        <strain evidence="2">UBA9375</strain>
    </source>
</reference>
<organism evidence="2 3">
    <name type="scientific">Gimesia maris</name>
    <dbReference type="NCBI Taxonomy" id="122"/>
    <lineage>
        <taxon>Bacteria</taxon>
        <taxon>Pseudomonadati</taxon>
        <taxon>Planctomycetota</taxon>
        <taxon>Planctomycetia</taxon>
        <taxon>Planctomycetales</taxon>
        <taxon>Planctomycetaceae</taxon>
        <taxon>Gimesia</taxon>
    </lineage>
</organism>
<dbReference type="AlphaFoldDB" id="A0A3D3RFS7"/>
<dbReference type="Proteomes" id="UP000263642">
    <property type="component" value="Unassembled WGS sequence"/>
</dbReference>
<evidence type="ECO:0000259" key="1">
    <source>
        <dbReference type="Pfam" id="PF26351"/>
    </source>
</evidence>
<dbReference type="Pfam" id="PF26351">
    <property type="entry name" value="DUF8091"/>
    <property type="match status" value="1"/>
</dbReference>
<dbReference type="EMBL" id="DQAY01000203">
    <property type="protein sequence ID" value="HCO27675.1"/>
    <property type="molecule type" value="Genomic_DNA"/>
</dbReference>
<feature type="domain" description="DUF8091" evidence="1">
    <location>
        <begin position="42"/>
        <end position="195"/>
    </location>
</feature>
<proteinExistence type="predicted"/>
<dbReference type="InterPro" id="IPR058404">
    <property type="entry name" value="DUF8091"/>
</dbReference>
<evidence type="ECO:0000313" key="2">
    <source>
        <dbReference type="EMBL" id="HCO27675.1"/>
    </source>
</evidence>
<sequence length="264" mass="29941">MSSLKAFEIHIDTVFYLAYHARQSPSGLLNFPSPERAPGMETSLHRQLKSYYAPNSECEEITLGSYRIDAIDGDRLIEIQHGSLGAIRDKVRCLLEDHDVHVVKPIAIRKYLIKRQKKNGEPISARFSPRRGSVFDLFEDMVHFANVFPHPRLTLEVALTIQEEHRIARKPRRWKGKDYRVTDRVLRSVEDQIAFNTAADLLKLIPGKLPAPFQTKDLAKAAGIPRWLAQKMAYCLRNTGAIKLVGKEKNALLYEIAEGNQAAA</sequence>
<evidence type="ECO:0000313" key="3">
    <source>
        <dbReference type="Proteomes" id="UP000263642"/>
    </source>
</evidence>
<comment type="caution">
    <text evidence="2">The sequence shown here is derived from an EMBL/GenBank/DDBJ whole genome shotgun (WGS) entry which is preliminary data.</text>
</comment>
<gene>
    <name evidence="2" type="ORF">DIT97_33475</name>
</gene>